<name>A0AAV9Y2H1_9CRYT</name>
<dbReference type="Proteomes" id="UP001311799">
    <property type="component" value="Unassembled WGS sequence"/>
</dbReference>
<reference evidence="2 3" key="1">
    <citation type="submission" date="2023-10" db="EMBL/GenBank/DDBJ databases">
        <title>Comparative genomics analysis reveals potential genetic determinants of host preference in Cryptosporidium xiaoi.</title>
        <authorList>
            <person name="Xiao L."/>
            <person name="Li J."/>
        </authorList>
    </citation>
    <scope>NUCLEOTIDE SEQUENCE [LARGE SCALE GENOMIC DNA]</scope>
    <source>
        <strain evidence="2 3">52996</strain>
    </source>
</reference>
<accession>A0AAV9Y2H1</accession>
<keyword evidence="3" id="KW-1185">Reference proteome</keyword>
<sequence>MKLFTTFALVYIINFRFYNLRSIIIGGISLLKVENIDNLDSLDNLGGFDVVDAEQEQPTIDDYLLYTEFDRHVLTPIDGTEYDTVEPLLFIPLESIESHNLNLNALTEKYKEDRIEHKFEEILFNKHKCILVVKFEIEFLENPLLHKSGIINYVKDIEISETGETKIIEEPNVLEDKYDVIKHEAKTKKLKKVVSFLNKIFEICNFITNQERLDEFKKTIDYVIFKTENAIERLERKKLDFEKQKNNHEEGASTESEKINEIMENISITGGKIEALSMSLRSFNRIKDYWVHLENLPSVI</sequence>
<organism evidence="2 3">
    <name type="scientific">Cryptosporidium xiaoi</name>
    <dbReference type="NCBI Taxonomy" id="659607"/>
    <lineage>
        <taxon>Eukaryota</taxon>
        <taxon>Sar</taxon>
        <taxon>Alveolata</taxon>
        <taxon>Apicomplexa</taxon>
        <taxon>Conoidasida</taxon>
        <taxon>Coccidia</taxon>
        <taxon>Eucoccidiorida</taxon>
        <taxon>Eimeriorina</taxon>
        <taxon>Cryptosporidiidae</taxon>
        <taxon>Cryptosporidium</taxon>
    </lineage>
</organism>
<feature type="coiled-coil region" evidence="1">
    <location>
        <begin position="224"/>
        <end position="251"/>
    </location>
</feature>
<evidence type="ECO:0000313" key="3">
    <source>
        <dbReference type="Proteomes" id="UP001311799"/>
    </source>
</evidence>
<protein>
    <submittedName>
        <fullName evidence="2">Uncharacterized protein</fullName>
    </submittedName>
</protein>
<dbReference type="AlphaFoldDB" id="A0AAV9Y2H1"/>
<dbReference type="EMBL" id="JAWDEY010000001">
    <property type="protein sequence ID" value="KAK6591173.1"/>
    <property type="molecule type" value="Genomic_DNA"/>
</dbReference>
<proteinExistence type="predicted"/>
<keyword evidence="1" id="KW-0175">Coiled coil</keyword>
<evidence type="ECO:0000313" key="2">
    <source>
        <dbReference type="EMBL" id="KAK6591173.1"/>
    </source>
</evidence>
<evidence type="ECO:0000256" key="1">
    <source>
        <dbReference type="SAM" id="Coils"/>
    </source>
</evidence>
<comment type="caution">
    <text evidence="2">The sequence shown here is derived from an EMBL/GenBank/DDBJ whole genome shotgun (WGS) entry which is preliminary data.</text>
</comment>
<gene>
    <name evidence="2" type="ORF">RS030_101593</name>
</gene>